<keyword evidence="5" id="KW-0238">DNA-binding</keyword>
<evidence type="ECO:0000259" key="9">
    <source>
        <dbReference type="PROSITE" id="PS51030"/>
    </source>
</evidence>
<keyword evidence="2" id="KW-0863">Zinc-finger</keyword>
<dbReference type="PANTHER" id="PTHR47630:SF6">
    <property type="entry name" value="NUCLEAR HORMONE RECEPTOR FAMILY"/>
    <property type="match status" value="1"/>
</dbReference>
<dbReference type="InterPro" id="IPR052499">
    <property type="entry name" value="C.elegans_NHRs"/>
</dbReference>
<comment type="caution">
    <text evidence="10">The sequence shown here is derived from an EMBL/GenBank/DDBJ whole genome shotgun (WGS) entry which is preliminary data.</text>
</comment>
<protein>
    <recommendedName>
        <fullName evidence="9">Nuclear receptor domain-containing protein</fullName>
    </recommendedName>
</protein>
<dbReference type="SUPFAM" id="SSF48508">
    <property type="entry name" value="Nuclear receptor ligand-binding domain"/>
    <property type="match status" value="1"/>
</dbReference>
<keyword evidence="8" id="KW-0539">Nucleus</keyword>
<dbReference type="SUPFAM" id="SSF57716">
    <property type="entry name" value="Glucocorticoid receptor-like (DNA-binding domain)"/>
    <property type="match status" value="1"/>
</dbReference>
<dbReference type="Gene3D" id="1.10.565.10">
    <property type="entry name" value="Retinoid X Receptor"/>
    <property type="match status" value="1"/>
</dbReference>
<dbReference type="PROSITE" id="PS00031">
    <property type="entry name" value="NUCLEAR_REC_DBD_1"/>
    <property type="match status" value="1"/>
</dbReference>
<accession>A0AA36G7Q5</accession>
<dbReference type="InterPro" id="IPR035500">
    <property type="entry name" value="NHR-like_dom_sf"/>
</dbReference>
<dbReference type="GO" id="GO:0008270">
    <property type="term" value="F:zinc ion binding"/>
    <property type="evidence" value="ECO:0007669"/>
    <property type="project" value="UniProtKB-KW"/>
</dbReference>
<dbReference type="InterPro" id="IPR013088">
    <property type="entry name" value="Znf_NHR/GATA"/>
</dbReference>
<evidence type="ECO:0000256" key="6">
    <source>
        <dbReference type="ARBA" id="ARBA00023163"/>
    </source>
</evidence>
<reference evidence="10" key="1">
    <citation type="submission" date="2023-06" db="EMBL/GenBank/DDBJ databases">
        <authorList>
            <person name="Delattre M."/>
        </authorList>
    </citation>
    <scope>NUCLEOTIDE SEQUENCE</scope>
    <source>
        <strain evidence="10">AF72</strain>
    </source>
</reference>
<gene>
    <name evidence="10" type="ORF">MSPICULIGERA_LOCUS19285</name>
</gene>
<dbReference type="Pfam" id="PF00105">
    <property type="entry name" value="zf-C4"/>
    <property type="match status" value="1"/>
</dbReference>
<keyword evidence="11" id="KW-1185">Reference proteome</keyword>
<dbReference type="Proteomes" id="UP001177023">
    <property type="component" value="Unassembled WGS sequence"/>
</dbReference>
<dbReference type="Gene3D" id="3.30.50.10">
    <property type="entry name" value="Erythroid Transcription Factor GATA-1, subunit A"/>
    <property type="match status" value="1"/>
</dbReference>
<feature type="non-terminal residue" evidence="10">
    <location>
        <position position="365"/>
    </location>
</feature>
<evidence type="ECO:0000256" key="4">
    <source>
        <dbReference type="ARBA" id="ARBA00023015"/>
    </source>
</evidence>
<dbReference type="EMBL" id="CATQJA010002662">
    <property type="protein sequence ID" value="CAJ0581118.1"/>
    <property type="molecule type" value="Genomic_DNA"/>
</dbReference>
<dbReference type="AlphaFoldDB" id="A0AA36G7Q5"/>
<organism evidence="10 11">
    <name type="scientific">Mesorhabditis spiculigera</name>
    <dbReference type="NCBI Taxonomy" id="96644"/>
    <lineage>
        <taxon>Eukaryota</taxon>
        <taxon>Metazoa</taxon>
        <taxon>Ecdysozoa</taxon>
        <taxon>Nematoda</taxon>
        <taxon>Chromadorea</taxon>
        <taxon>Rhabditida</taxon>
        <taxon>Rhabditina</taxon>
        <taxon>Rhabditomorpha</taxon>
        <taxon>Rhabditoidea</taxon>
        <taxon>Rhabditidae</taxon>
        <taxon>Mesorhabditinae</taxon>
        <taxon>Mesorhabditis</taxon>
    </lineage>
</organism>
<feature type="domain" description="Nuclear receptor" evidence="9">
    <location>
        <begin position="19"/>
        <end position="91"/>
    </location>
</feature>
<sequence>MDVERTTRIRKRSLKNKRIHSCLICGSYPATFNYGALTCSVCKTFFLRHATRPHTPVCAEFGECGYPLIKCKACRYAKCLEVGMHPERAGKRSGCMRRKRHGTELGMNESPELPLLLTEHQRFAQVCPSTMLQAQRMDNLDSEIRCLIEIEKACSADSPWTPKMHEFSFDLSVTMMDILEQPQKICARVPLGLCNSATEFNPCRENMGGKCLARMMLYCADFFRETPEIWQLGHDDRRRFCLYGSMLLSQIQLYYHTFAIGCKGFLSGLGQRYDPRPDGPAGFNDIAGVCSYELHNLIFPALRRINFTYEEFLLWKMVVLFSPGPIGLSDEGAAIIRCTRRKYEAMLLEPRYLGNVRFFKNERFV</sequence>
<dbReference type="GO" id="GO:0043565">
    <property type="term" value="F:sequence-specific DNA binding"/>
    <property type="evidence" value="ECO:0007669"/>
    <property type="project" value="InterPro"/>
</dbReference>
<evidence type="ECO:0000256" key="5">
    <source>
        <dbReference type="ARBA" id="ARBA00023125"/>
    </source>
</evidence>
<dbReference type="PRINTS" id="PR00047">
    <property type="entry name" value="STROIDFINGER"/>
</dbReference>
<keyword evidence="3" id="KW-0862">Zinc</keyword>
<evidence type="ECO:0000256" key="8">
    <source>
        <dbReference type="ARBA" id="ARBA00023242"/>
    </source>
</evidence>
<proteinExistence type="predicted"/>
<dbReference type="PROSITE" id="PS51030">
    <property type="entry name" value="NUCLEAR_REC_DBD_2"/>
    <property type="match status" value="1"/>
</dbReference>
<dbReference type="GO" id="GO:0003700">
    <property type="term" value="F:DNA-binding transcription factor activity"/>
    <property type="evidence" value="ECO:0007669"/>
    <property type="project" value="InterPro"/>
</dbReference>
<keyword evidence="7" id="KW-0675">Receptor</keyword>
<evidence type="ECO:0000256" key="2">
    <source>
        <dbReference type="ARBA" id="ARBA00022771"/>
    </source>
</evidence>
<evidence type="ECO:0000256" key="1">
    <source>
        <dbReference type="ARBA" id="ARBA00022723"/>
    </source>
</evidence>
<evidence type="ECO:0000256" key="7">
    <source>
        <dbReference type="ARBA" id="ARBA00023170"/>
    </source>
</evidence>
<keyword evidence="4" id="KW-0805">Transcription regulation</keyword>
<name>A0AA36G7Q5_9BILA</name>
<dbReference type="InterPro" id="IPR001628">
    <property type="entry name" value="Znf_hrmn_rcpt"/>
</dbReference>
<evidence type="ECO:0000313" key="11">
    <source>
        <dbReference type="Proteomes" id="UP001177023"/>
    </source>
</evidence>
<keyword evidence="1" id="KW-0479">Metal-binding</keyword>
<dbReference type="PANTHER" id="PTHR47630">
    <property type="entry name" value="NUCLEAR HORMONE RECEPTOR FAMILY-RELATED-RELATED"/>
    <property type="match status" value="1"/>
</dbReference>
<keyword evidence="6" id="KW-0804">Transcription</keyword>
<evidence type="ECO:0000313" key="10">
    <source>
        <dbReference type="EMBL" id="CAJ0581118.1"/>
    </source>
</evidence>
<dbReference type="SMART" id="SM00399">
    <property type="entry name" value="ZnF_C4"/>
    <property type="match status" value="1"/>
</dbReference>
<evidence type="ECO:0000256" key="3">
    <source>
        <dbReference type="ARBA" id="ARBA00022833"/>
    </source>
</evidence>